<accession>A0A0P8CJS9</accession>
<evidence type="ECO:0000313" key="1">
    <source>
        <dbReference type="EMBL" id="KPQ43219.1"/>
    </source>
</evidence>
<gene>
    <name evidence="1" type="ORF">MPEBLZ_02231</name>
</gene>
<dbReference type="AlphaFoldDB" id="A0A0P8CJS9"/>
<reference evidence="1 2" key="1">
    <citation type="submission" date="2015-09" db="EMBL/GenBank/DDBJ databases">
        <title>A metagenomics-based metabolic model of nitrate-dependent anaerobic oxidation of methane by Methanoperedens-like archaea.</title>
        <authorList>
            <person name="Arshad A."/>
            <person name="Speth D.R."/>
            <person name="De Graaf R.M."/>
            <person name="Op Den Camp H.J."/>
            <person name="Jetten M.S."/>
            <person name="Welte C.U."/>
        </authorList>
    </citation>
    <scope>NUCLEOTIDE SEQUENCE [LARGE SCALE GENOMIC DNA]</scope>
</reference>
<dbReference type="InterPro" id="IPR003748">
    <property type="entry name" value="DUF169"/>
</dbReference>
<evidence type="ECO:0000313" key="2">
    <source>
        <dbReference type="Proteomes" id="UP000050360"/>
    </source>
</evidence>
<proteinExistence type="predicted"/>
<sequence>MAFYYTDEEGHAQPAKPGTVPRCIIGALQNVRRGESYCFDVGSIGCFGGKRYLGFAETIRPNFEYFLSCGIPGQMEGERYKKSPELVKELMKKQPVFKAPAKYIVFKRWDMLEESDNPDVVIFFARPDVMSGLFTLCGFDESGPNGVIAPFSSGCASIVQNPYLEKDSDSSKGIIGMFDVSARPYVSADELTFAVPMNKFERMVGNMEESFLITESWKNVQKRISSAGKRYYT</sequence>
<dbReference type="Pfam" id="PF02596">
    <property type="entry name" value="DUF169"/>
    <property type="match status" value="1"/>
</dbReference>
<protein>
    <recommendedName>
        <fullName evidence="3">ArCR</fullName>
    </recommendedName>
</protein>
<dbReference type="EMBL" id="LKCM01000169">
    <property type="protein sequence ID" value="KPQ43219.1"/>
    <property type="molecule type" value="Genomic_DNA"/>
</dbReference>
<evidence type="ECO:0008006" key="3">
    <source>
        <dbReference type="Google" id="ProtNLM"/>
    </source>
</evidence>
<dbReference type="Proteomes" id="UP000050360">
    <property type="component" value="Unassembled WGS sequence"/>
</dbReference>
<organism evidence="1 2">
    <name type="scientific">Candidatus Methanoperedens nitratireducens</name>
    <dbReference type="NCBI Taxonomy" id="1392998"/>
    <lineage>
        <taxon>Archaea</taxon>
        <taxon>Methanobacteriati</taxon>
        <taxon>Methanobacteriota</taxon>
        <taxon>Stenosarchaea group</taxon>
        <taxon>Methanomicrobia</taxon>
        <taxon>Methanosarcinales</taxon>
        <taxon>ANME-2 cluster</taxon>
        <taxon>Candidatus Methanoperedentaceae</taxon>
        <taxon>Candidatus Methanoperedens</taxon>
    </lineage>
</organism>
<name>A0A0P8CJS9_9EURY</name>
<comment type="caution">
    <text evidence="1">The sequence shown here is derived from an EMBL/GenBank/DDBJ whole genome shotgun (WGS) entry which is preliminary data.</text>
</comment>